<reference evidence="2 3" key="1">
    <citation type="submission" date="2015-07" db="EMBL/GenBank/DDBJ databases">
        <title>The genome of Dufourea novaeangliae.</title>
        <authorList>
            <person name="Pan H."/>
            <person name="Kapheim K."/>
        </authorList>
    </citation>
    <scope>NUCLEOTIDE SEQUENCE [LARGE SCALE GENOMIC DNA]</scope>
    <source>
        <strain evidence="2">0120121106</strain>
        <tissue evidence="2">Whole body</tissue>
    </source>
</reference>
<evidence type="ECO:0000313" key="3">
    <source>
        <dbReference type="Proteomes" id="UP000076502"/>
    </source>
</evidence>
<name>A0A154NZI2_DUFNO</name>
<feature type="compositionally biased region" description="Low complexity" evidence="1">
    <location>
        <begin position="54"/>
        <end position="67"/>
    </location>
</feature>
<evidence type="ECO:0000256" key="1">
    <source>
        <dbReference type="SAM" id="MobiDB-lite"/>
    </source>
</evidence>
<dbReference type="AlphaFoldDB" id="A0A154NZI2"/>
<organism evidence="2 3">
    <name type="scientific">Dufourea novaeangliae</name>
    <name type="common">Sweat bee</name>
    <dbReference type="NCBI Taxonomy" id="178035"/>
    <lineage>
        <taxon>Eukaryota</taxon>
        <taxon>Metazoa</taxon>
        <taxon>Ecdysozoa</taxon>
        <taxon>Arthropoda</taxon>
        <taxon>Hexapoda</taxon>
        <taxon>Insecta</taxon>
        <taxon>Pterygota</taxon>
        <taxon>Neoptera</taxon>
        <taxon>Endopterygota</taxon>
        <taxon>Hymenoptera</taxon>
        <taxon>Apocrita</taxon>
        <taxon>Aculeata</taxon>
        <taxon>Apoidea</taxon>
        <taxon>Anthophila</taxon>
        <taxon>Halictidae</taxon>
        <taxon>Rophitinae</taxon>
        <taxon>Dufourea</taxon>
    </lineage>
</organism>
<accession>A0A154NZI2</accession>
<evidence type="ECO:0000313" key="2">
    <source>
        <dbReference type="EMBL" id="KZC05075.1"/>
    </source>
</evidence>
<keyword evidence="3" id="KW-1185">Reference proteome</keyword>
<feature type="compositionally biased region" description="Basic and acidic residues" evidence="1">
    <location>
        <begin position="33"/>
        <end position="49"/>
    </location>
</feature>
<dbReference type="EMBL" id="KQ434786">
    <property type="protein sequence ID" value="KZC05075.1"/>
    <property type="molecule type" value="Genomic_DNA"/>
</dbReference>
<dbReference type="Proteomes" id="UP000076502">
    <property type="component" value="Unassembled WGS sequence"/>
</dbReference>
<feature type="region of interest" description="Disordered" evidence="1">
    <location>
        <begin position="1"/>
        <end position="173"/>
    </location>
</feature>
<gene>
    <name evidence="2" type="ORF">WN55_08680</name>
</gene>
<sequence length="188" mass="21518">MESEQRCYELRSTSRSRSQTPLIQTHALSESEVLEHHYDLRNRSRERSHTPGGSISSKKSASKSLPSNYGKVNDQTIETIMEEKEEDTSAEALFESRNKRTENSSASARKVERRSGRQKAKREILANGQGEKTDDSPGAKQQKKYNNPHRTVTSDYSSEEGEKEDLPNRPSTIHEIYKQAGDWWKYVV</sequence>
<proteinExistence type="predicted"/>
<dbReference type="STRING" id="178035.A0A154NZI2"/>
<feature type="compositionally biased region" description="Polar residues" evidence="1">
    <location>
        <begin position="11"/>
        <end position="28"/>
    </location>
</feature>
<protein>
    <submittedName>
        <fullName evidence="2">Uncharacterized protein</fullName>
    </submittedName>
</protein>
<dbReference type="OrthoDB" id="342281at2759"/>